<feature type="transmembrane region" description="Helical" evidence="2">
    <location>
        <begin position="321"/>
        <end position="339"/>
    </location>
</feature>
<dbReference type="EMBL" id="FUEG01000037">
    <property type="protein sequence ID" value="SJL16693.1"/>
    <property type="molecule type" value="Genomic_DNA"/>
</dbReference>
<evidence type="ECO:0000256" key="2">
    <source>
        <dbReference type="SAM" id="Phobius"/>
    </source>
</evidence>
<keyword evidence="2" id="KW-0472">Membrane</keyword>
<evidence type="ECO:0000313" key="4">
    <source>
        <dbReference type="EMBL" id="SJL16693.1"/>
    </source>
</evidence>
<sequence length="914" mass="103481">MPSIDIVPDVDDESLQRLPHDTQGDTGMSDDPADNSQPLDINENSTAYSLPRWRKLLRSVFGIQQRGFQAGGNDPFDYEQRFPEDKRYEELGPLARVWRTYLEECGAFDIEMLEGWRDGLDVLLVFAGLFSAVVTTFVVQTSQNLQVDYSQVTATLLFELIDVQRAAANGTLVNNVPRSDLTPFSDFHPTISDSLINGLWFTSLSFSLATALFAVLTKQWIHQYIAVPSGTPRDRCRVRQFRHMGLEQWGVGFIIGLLPVLLSVSLGVFLVGLVLFLAPLQVTIATVVGTITFISFAAYIISNVLPIVYPSCPYKTPLSQYIFLSYAYIIHLITLVSSASTRTKPPPRKFQDMERAAVELRAEDLDVYALGWLSSMSSNPSVQNIVVQSTSALPLRSVEPLKQYAERFSEMFNEDNLHHMAITGQESIIERLIRVNLRFDIWPFWLKQIDRPSTETYAEVLCVDYFNPSRTDEIVNLVKAQFTESPDKQLCLQPIVWARLLRRLLPFTLESGLVPLFLMISPRYWRADYKPPSLFPKDDMTIRSISDEDHCAVSLQSAVSTHLYPDIADALLKGFTHVKDSIFHPDPAADEFPAPQDPRLRVLLTLAGSPSIRKTAIADTSMNIFFDMVLNNIGIYMGVDDTPLFDDEPETPSFELDSNRYAVLKLLYMLLSSDDFGTMTADNQRDTLMLFLQVLNSTTSRPRFLPSDWCTPAMASSFTQLAFKDQAWTLSSDPMTLHFVHEFLHLGEPIANQILSRFVSGRPLDYLVKLRGDVEISLSRINLQGALGAFVSGVRRSDAAVAYLFELDNIFAVCAMYIIWRDIPRLRLLAQCCPDHPVWTECLQKLNTIPEHFQLDLVRYNREEILSTVSDFRALFEGGEPPTLNSWPTVSSLWRRLRRQHWNIGKESTGADKV</sequence>
<evidence type="ECO:0000256" key="1">
    <source>
        <dbReference type="SAM" id="MobiDB-lite"/>
    </source>
</evidence>
<gene>
    <name evidence="4" type="ORF">ARMOST_20222</name>
</gene>
<feature type="transmembrane region" description="Helical" evidence="2">
    <location>
        <begin position="195"/>
        <end position="216"/>
    </location>
</feature>
<feature type="transmembrane region" description="Helical" evidence="2">
    <location>
        <begin position="284"/>
        <end position="309"/>
    </location>
</feature>
<dbReference type="InterPro" id="IPR045338">
    <property type="entry name" value="DUF6535"/>
</dbReference>
<feature type="transmembrane region" description="Helical" evidence="2">
    <location>
        <begin position="249"/>
        <end position="278"/>
    </location>
</feature>
<dbReference type="AlphaFoldDB" id="A0A284S6R3"/>
<keyword evidence="2" id="KW-0812">Transmembrane</keyword>
<feature type="domain" description="DUF6535" evidence="3">
    <location>
        <begin position="98"/>
        <end position="278"/>
    </location>
</feature>
<keyword evidence="5" id="KW-1185">Reference proteome</keyword>
<feature type="compositionally biased region" description="Basic and acidic residues" evidence="1">
    <location>
        <begin position="14"/>
        <end position="23"/>
    </location>
</feature>
<feature type="region of interest" description="Disordered" evidence="1">
    <location>
        <begin position="1"/>
        <end position="43"/>
    </location>
</feature>
<accession>A0A284S6R3</accession>
<protein>
    <recommendedName>
        <fullName evidence="3">DUF6535 domain-containing protein</fullName>
    </recommendedName>
</protein>
<dbReference type="Proteomes" id="UP000219338">
    <property type="component" value="Unassembled WGS sequence"/>
</dbReference>
<feature type="transmembrane region" description="Helical" evidence="2">
    <location>
        <begin position="120"/>
        <end position="139"/>
    </location>
</feature>
<dbReference type="OrthoDB" id="2856880at2759"/>
<name>A0A284S6R3_ARMOS</name>
<keyword evidence="2" id="KW-1133">Transmembrane helix</keyword>
<evidence type="ECO:0000259" key="3">
    <source>
        <dbReference type="Pfam" id="PF20153"/>
    </source>
</evidence>
<evidence type="ECO:0000313" key="5">
    <source>
        <dbReference type="Proteomes" id="UP000219338"/>
    </source>
</evidence>
<proteinExistence type="predicted"/>
<reference evidence="5" key="1">
    <citation type="journal article" date="2017" name="Nat. Ecol. Evol.">
        <title>Genome expansion and lineage-specific genetic innovations in the forest pathogenic fungi Armillaria.</title>
        <authorList>
            <person name="Sipos G."/>
            <person name="Prasanna A.N."/>
            <person name="Walter M.C."/>
            <person name="O'Connor E."/>
            <person name="Balint B."/>
            <person name="Krizsan K."/>
            <person name="Kiss B."/>
            <person name="Hess J."/>
            <person name="Varga T."/>
            <person name="Slot J."/>
            <person name="Riley R."/>
            <person name="Boka B."/>
            <person name="Rigling D."/>
            <person name="Barry K."/>
            <person name="Lee J."/>
            <person name="Mihaltcheva S."/>
            <person name="LaButti K."/>
            <person name="Lipzen A."/>
            <person name="Waldron R."/>
            <person name="Moloney N.M."/>
            <person name="Sperisen C."/>
            <person name="Kredics L."/>
            <person name="Vagvoelgyi C."/>
            <person name="Patrignani A."/>
            <person name="Fitzpatrick D."/>
            <person name="Nagy I."/>
            <person name="Doyle S."/>
            <person name="Anderson J.B."/>
            <person name="Grigoriev I.V."/>
            <person name="Gueldener U."/>
            <person name="Muensterkoetter M."/>
            <person name="Nagy L.G."/>
        </authorList>
    </citation>
    <scope>NUCLEOTIDE SEQUENCE [LARGE SCALE GENOMIC DNA]</scope>
    <source>
        <strain evidence="5">C18/9</strain>
    </source>
</reference>
<organism evidence="4 5">
    <name type="scientific">Armillaria ostoyae</name>
    <name type="common">Armillaria root rot fungus</name>
    <dbReference type="NCBI Taxonomy" id="47428"/>
    <lineage>
        <taxon>Eukaryota</taxon>
        <taxon>Fungi</taxon>
        <taxon>Dikarya</taxon>
        <taxon>Basidiomycota</taxon>
        <taxon>Agaricomycotina</taxon>
        <taxon>Agaricomycetes</taxon>
        <taxon>Agaricomycetidae</taxon>
        <taxon>Agaricales</taxon>
        <taxon>Marasmiineae</taxon>
        <taxon>Physalacriaceae</taxon>
        <taxon>Armillaria</taxon>
    </lineage>
</organism>
<dbReference type="Pfam" id="PF20153">
    <property type="entry name" value="DUF6535"/>
    <property type="match status" value="1"/>
</dbReference>
<feature type="compositionally biased region" description="Polar residues" evidence="1">
    <location>
        <begin position="34"/>
        <end position="43"/>
    </location>
</feature>